<dbReference type="Pfam" id="PF17791">
    <property type="entry name" value="MG3"/>
    <property type="match status" value="1"/>
</dbReference>
<dbReference type="Pfam" id="PF07678">
    <property type="entry name" value="TED_complement"/>
    <property type="match status" value="1"/>
</dbReference>
<evidence type="ECO:0000313" key="12">
    <source>
        <dbReference type="EMBL" id="CAD7626417.1"/>
    </source>
</evidence>
<dbReference type="Pfam" id="PF01835">
    <property type="entry name" value="MG2"/>
    <property type="match status" value="1"/>
</dbReference>
<evidence type="ECO:0000256" key="1">
    <source>
        <dbReference type="ARBA" id="ARBA00022729"/>
    </source>
</evidence>
<evidence type="ECO:0000259" key="10">
    <source>
        <dbReference type="SMART" id="SM01360"/>
    </source>
</evidence>
<dbReference type="PROSITE" id="PS00477">
    <property type="entry name" value="ALPHA_2_MACROGLOBULIN"/>
    <property type="match status" value="1"/>
</dbReference>
<dbReference type="Gene3D" id="2.60.40.1930">
    <property type="match status" value="2"/>
</dbReference>
<dbReference type="Gene3D" id="2.60.40.10">
    <property type="entry name" value="Immunoglobulins"/>
    <property type="match status" value="2"/>
</dbReference>
<proteinExistence type="predicted"/>
<dbReference type="PANTHER" id="PTHR11412">
    <property type="entry name" value="MACROGLOBULIN / COMPLEMENT"/>
    <property type="match status" value="1"/>
</dbReference>
<dbReference type="Gene3D" id="2.60.40.1940">
    <property type="match status" value="1"/>
</dbReference>
<dbReference type="SMART" id="SM01360">
    <property type="entry name" value="A2M"/>
    <property type="match status" value="1"/>
</dbReference>
<evidence type="ECO:0000313" key="13">
    <source>
        <dbReference type="Proteomes" id="UP000759131"/>
    </source>
</evidence>
<dbReference type="InterPro" id="IPR002890">
    <property type="entry name" value="MG2"/>
</dbReference>
<dbReference type="SMART" id="SM01419">
    <property type="entry name" value="Thiol-ester_cl"/>
    <property type="match status" value="1"/>
</dbReference>
<dbReference type="InterPro" id="IPR001599">
    <property type="entry name" value="Macroglobln_a2"/>
</dbReference>
<dbReference type="InterPro" id="IPR041813">
    <property type="entry name" value="A2M_TED"/>
</dbReference>
<dbReference type="Gene3D" id="1.10.10.1450">
    <property type="match status" value="1"/>
</dbReference>
<dbReference type="Pfam" id="PF17906">
    <property type="entry name" value="HTH_48"/>
    <property type="match status" value="1"/>
</dbReference>
<feature type="domain" description="Alpha-2-macroglobulin bait region" evidence="9">
    <location>
        <begin position="442"/>
        <end position="581"/>
    </location>
</feature>
<comment type="subunit">
    <text evidence="6">Heterodimer of a TEP1-N chain and an TEP1-C chain non-covalently linked. Forms a complex composed of TEP1-N and TEP1-C heterodimer, LRIM1 and APL1C; the interaction stabilizes TEP1-N and TEP1-C heterodimer, prevents its binding to tissues while circulating in the hemolymph and protects the thioester bond from hydrolysis. Mature TEP1 and to a lesser extent full-length TEP1 interact with SPCLIP1; the interaction is induced by microbial infection.</text>
</comment>
<dbReference type="Gene3D" id="2.60.40.690">
    <property type="entry name" value="Alpha-macroglobulin, receptor-binding domain"/>
    <property type="match status" value="1"/>
</dbReference>
<feature type="region of interest" description="Disordered" evidence="8">
    <location>
        <begin position="850"/>
        <end position="869"/>
    </location>
</feature>
<organism evidence="12">
    <name type="scientific">Medioppia subpectinata</name>
    <dbReference type="NCBI Taxonomy" id="1979941"/>
    <lineage>
        <taxon>Eukaryota</taxon>
        <taxon>Metazoa</taxon>
        <taxon>Ecdysozoa</taxon>
        <taxon>Arthropoda</taxon>
        <taxon>Chelicerata</taxon>
        <taxon>Arachnida</taxon>
        <taxon>Acari</taxon>
        <taxon>Acariformes</taxon>
        <taxon>Sarcoptiformes</taxon>
        <taxon>Oribatida</taxon>
        <taxon>Brachypylina</taxon>
        <taxon>Oppioidea</taxon>
        <taxon>Oppiidae</taxon>
        <taxon>Medioppia</taxon>
    </lineage>
</organism>
<feature type="compositionally biased region" description="Polar residues" evidence="8">
    <location>
        <begin position="859"/>
        <end position="868"/>
    </location>
</feature>
<feature type="non-terminal residue" evidence="12">
    <location>
        <position position="1"/>
    </location>
</feature>
<evidence type="ECO:0000259" key="9">
    <source>
        <dbReference type="SMART" id="SM01359"/>
    </source>
</evidence>
<dbReference type="InterPro" id="IPR047565">
    <property type="entry name" value="Alpha-macroglob_thiol-ester_cl"/>
</dbReference>
<dbReference type="Pfam" id="PF00207">
    <property type="entry name" value="A2M"/>
    <property type="match status" value="2"/>
</dbReference>
<dbReference type="Gene3D" id="2.60.40.2950">
    <property type="match status" value="1"/>
</dbReference>
<dbReference type="InterPro" id="IPR041426">
    <property type="entry name" value="Mos1_HTH"/>
</dbReference>
<name>A0A7R9PZ87_9ACAR</name>
<gene>
    <name evidence="12" type="ORF">OSB1V03_LOCUS6850</name>
</gene>
<dbReference type="InterPro" id="IPR011625">
    <property type="entry name" value="A2M_N_BRD"/>
</dbReference>
<keyword evidence="2" id="KW-0882">Thioester bond</keyword>
<dbReference type="GO" id="GO:0004866">
    <property type="term" value="F:endopeptidase inhibitor activity"/>
    <property type="evidence" value="ECO:0007669"/>
    <property type="project" value="InterPro"/>
</dbReference>
<dbReference type="Pfam" id="PF07703">
    <property type="entry name" value="A2M_BRD"/>
    <property type="match status" value="1"/>
</dbReference>
<dbReference type="EMBL" id="OC858399">
    <property type="protein sequence ID" value="CAD7626417.1"/>
    <property type="molecule type" value="Genomic_DNA"/>
</dbReference>
<evidence type="ECO:0000256" key="7">
    <source>
        <dbReference type="ARBA" id="ARBA00078071"/>
    </source>
</evidence>
<evidence type="ECO:0000259" key="11">
    <source>
        <dbReference type="SMART" id="SM01361"/>
    </source>
</evidence>
<protein>
    <recommendedName>
        <fullName evidence="7">TEP1-F</fullName>
    </recommendedName>
</protein>
<comment type="function">
    <text evidence="5">Binds covalently through a thioester bond to the pathogen surface resulting in pathogen clearance.</text>
</comment>
<dbReference type="SMART" id="SM01361">
    <property type="entry name" value="A2M_recep"/>
    <property type="match status" value="1"/>
</dbReference>
<dbReference type="InterPro" id="IPR019742">
    <property type="entry name" value="MacrogloblnA2_CS"/>
</dbReference>
<evidence type="ECO:0000256" key="3">
    <source>
        <dbReference type="ARBA" id="ARBA00023157"/>
    </source>
</evidence>
<dbReference type="InterPro" id="IPR011626">
    <property type="entry name" value="Alpha-macroglobulin_TED"/>
</dbReference>
<evidence type="ECO:0000256" key="5">
    <source>
        <dbReference type="ARBA" id="ARBA00057615"/>
    </source>
</evidence>
<dbReference type="SUPFAM" id="SSF48239">
    <property type="entry name" value="Terpenoid cyclases/Protein prenyltransferases"/>
    <property type="match status" value="1"/>
</dbReference>
<sequence>MDKPTYIVVAPKTLRPNAEYRVSVSLYHIPAPIQVNVSVVGPDNNTATTGPVVFAESETQMLSLPIGDWTDGCYKLIITGTGANFSRYNSHSWQKYDDYDETLLPTTTEPEIVIDGFRDEVSLQFQPKTVSVFIQTDKAMYKPGQKVQFRALVVTPSLLPVSNASVDIHIKDGNGNRVKQWTGLTPLRGVVSQELQLSSEPVLGDWAIVVEVLGVKHQKAFSVAEYVLPTFDVEVVLPKYTTRDRPDIVATVKALYTYGQPVKGNLTLTAQSNDCGFIHKYRTRYPIYGSVDIPINLMDDLCLTNYFRSIDIEVTAVVTEALTGRSYNGSNTMKKYNTNIKVQQMETSQTFKPGLKYPVLIKVTDQDDYPVPDNGPKLTLKYTFMYDKYRKTILLSPVNGLINVGLFPPIHTEYIILEAQYMGKEYRVGEVKRAQSPSGNYIQVVRLESDKAVSVGQQLRFAVNATEPIGRLVCEVLGKGDIVWAQSIDIPDNKITHEFALEVKPTMAPTARLLCHYLRAANQEVVADGLKFDVSGTLRTPVSVTTDVQTTKPGAPVEVRVSTKPDAYVGLLGVDQSVLLLKSGSDITREDVDKELKTYDTEYNRQNSVTAGEIFDNTGVVVMSNGLIHRSPKEEIEKLDIRSIGRMKGSGYVAPSQSASELKVRKYFPETWIWETAITGATFTKPIPDTITSWFISAFAMDNETGLGIAANNAKVMAAVPSDKEHIRHCLLYEYQLKRKAKEAHINITTVFGDVLSIRQCYEWFKRFMSGDYDLKDRPRSGRPEDVDNDVLKELVTVFRPFFIKLSLPYSIIRGESVALKAIVFNYMNKEIETEVVMNNKKGEFEFTDTGNELHGRSTRSAAGQSGTEMRKKIKIPANDGVSVEYVITPKTVGYIDIHLTATTSAGAGDSVLDKLVVKPEGQTQYFNKALLVDLRPDANVTAGAPKPSVKKNMSISMPANAVPGSERVSVSAIGDIMGPAVNNLDDLLRMPYGCGEQNMLNFVPNIVVLNYLKATNRLTPTLRQKALKNIESGYQRELTYRREDGSFSAFGNSDRNGSTWLTAFVLKSFTQAKGVTEIDQKVIYGAINWLFKRQHSDGYFEEPGVVLHKAMQGGSTVSKAVLTAYVLIAILQEPKTRGDNNTVKSDGFVKAETYIRNALNETQNPYDLSIMAHALHLADSPAAGPAFDKLMALSKNSGEYKWWEASDQKSEGVTDYSPKLMPFGGNSHYPNSYAVESTAYALLTLVGKSDLETTVPVLRWLISKQNSNGGFASTQDTVIGIQALGSLAQRLSTTKPSMDVMVKYMSPEAKVEELKIDDTNSLVLQRIQLPANTTNAEIEARGVGAAIVQVSYQYNLANDAEKPAFFLKPVVDNTSTDNYMRLNVSTHLLEGNATNMAVMEVELPSGFVADKDSLPALDSLIKRIDTTKGDTNITGEDIGVTLGAHRVHRVANNKAVPITVYDYYDRQQTARVLYEPN</sequence>
<evidence type="ECO:0000256" key="8">
    <source>
        <dbReference type="SAM" id="MobiDB-lite"/>
    </source>
</evidence>
<dbReference type="Gene3D" id="2.60.120.1540">
    <property type="match status" value="1"/>
</dbReference>
<keyword evidence="4" id="KW-0325">Glycoprotein</keyword>
<dbReference type="OrthoDB" id="6510601at2759"/>
<dbReference type="SMART" id="SM01359">
    <property type="entry name" value="A2M_N_2"/>
    <property type="match status" value="1"/>
</dbReference>
<evidence type="ECO:0000256" key="4">
    <source>
        <dbReference type="ARBA" id="ARBA00023180"/>
    </source>
</evidence>
<dbReference type="InterPro" id="IPR008930">
    <property type="entry name" value="Terpenoid_cyclase/PrenylTrfase"/>
</dbReference>
<keyword evidence="3" id="KW-1015">Disulfide bond</keyword>
<dbReference type="SUPFAM" id="SSF49410">
    <property type="entry name" value="Alpha-macroglobulin receptor domain"/>
    <property type="match status" value="1"/>
</dbReference>
<dbReference type="Gene3D" id="2.20.130.20">
    <property type="match status" value="1"/>
</dbReference>
<dbReference type="PANTHER" id="PTHR11412:SF136">
    <property type="entry name" value="CD109 ANTIGEN"/>
    <property type="match status" value="1"/>
</dbReference>
<dbReference type="InterPro" id="IPR041555">
    <property type="entry name" value="MG3"/>
</dbReference>
<dbReference type="FunFam" id="2.60.40.1930:FF:000001">
    <property type="entry name" value="CD109 isoform 3"/>
    <property type="match status" value="1"/>
</dbReference>
<feature type="domain" description="Alpha-2-macroglobulin" evidence="10">
    <location>
        <begin position="671"/>
        <end position="838"/>
    </location>
</feature>
<dbReference type="EMBL" id="CAJPIZ010003824">
    <property type="protein sequence ID" value="CAG2106847.1"/>
    <property type="molecule type" value="Genomic_DNA"/>
</dbReference>
<dbReference type="GO" id="GO:0005615">
    <property type="term" value="C:extracellular space"/>
    <property type="evidence" value="ECO:0007669"/>
    <property type="project" value="InterPro"/>
</dbReference>
<dbReference type="CDD" id="cd02897">
    <property type="entry name" value="A2M_2"/>
    <property type="match status" value="1"/>
</dbReference>
<dbReference type="InterPro" id="IPR013783">
    <property type="entry name" value="Ig-like_fold"/>
</dbReference>
<evidence type="ECO:0000256" key="6">
    <source>
        <dbReference type="ARBA" id="ARBA00063781"/>
    </source>
</evidence>
<dbReference type="InterPro" id="IPR036595">
    <property type="entry name" value="A-macroglobulin_rcpt-bd_sf"/>
</dbReference>
<dbReference type="Gene3D" id="1.50.10.20">
    <property type="match status" value="1"/>
</dbReference>
<dbReference type="Pfam" id="PF07677">
    <property type="entry name" value="A2M_recep"/>
    <property type="match status" value="1"/>
</dbReference>
<dbReference type="InterPro" id="IPR050473">
    <property type="entry name" value="A2M/Complement_sys"/>
</dbReference>
<keyword evidence="13" id="KW-1185">Reference proteome</keyword>
<reference evidence="12" key="1">
    <citation type="submission" date="2020-11" db="EMBL/GenBank/DDBJ databases">
        <authorList>
            <person name="Tran Van P."/>
        </authorList>
    </citation>
    <scope>NUCLEOTIDE SEQUENCE</scope>
</reference>
<keyword evidence="1" id="KW-0732">Signal</keyword>
<feature type="domain" description="Alpha-macroglobulin receptor-binding" evidence="11">
    <location>
        <begin position="1395"/>
        <end position="1475"/>
    </location>
</feature>
<accession>A0A7R9PZ87</accession>
<evidence type="ECO:0000256" key="2">
    <source>
        <dbReference type="ARBA" id="ARBA00022966"/>
    </source>
</evidence>
<dbReference type="InterPro" id="IPR009048">
    <property type="entry name" value="A-macroglobulin_rcpt-bd"/>
</dbReference>
<dbReference type="Proteomes" id="UP000759131">
    <property type="component" value="Unassembled WGS sequence"/>
</dbReference>
<dbReference type="Gene3D" id="6.20.50.160">
    <property type="match status" value="1"/>
</dbReference>